<protein>
    <submittedName>
        <fullName evidence="1">Uncharacterized protein</fullName>
    </submittedName>
</protein>
<dbReference type="EMBL" id="HACG01023780">
    <property type="protein sequence ID" value="CEK70645.1"/>
    <property type="molecule type" value="Transcribed_RNA"/>
</dbReference>
<evidence type="ECO:0000313" key="1">
    <source>
        <dbReference type="EMBL" id="CEK70645.1"/>
    </source>
</evidence>
<reference evidence="1" key="1">
    <citation type="submission" date="2014-12" db="EMBL/GenBank/DDBJ databases">
        <title>Insight into the proteome of Arion vulgaris.</title>
        <authorList>
            <person name="Aradska J."/>
            <person name="Bulat T."/>
            <person name="Smidak R."/>
            <person name="Sarate P."/>
            <person name="Gangsoo J."/>
            <person name="Sialana F."/>
            <person name="Bilban M."/>
            <person name="Lubec G."/>
        </authorList>
    </citation>
    <scope>NUCLEOTIDE SEQUENCE</scope>
    <source>
        <tissue evidence="1">Skin</tissue>
    </source>
</reference>
<name>A0A0B6ZSB5_9EUPU</name>
<accession>A0A0B6ZSB5</accession>
<gene>
    <name evidence="1" type="primary">ORF75056</name>
</gene>
<proteinExistence type="predicted"/>
<sequence>MMWLTLEPKVTHIPHLLPPPHIELECRLQYQSLKCICFLLKFATSFLIQGLLNKSSICFCLQNKRDSDIPVTGFDFLDEW</sequence>
<dbReference type="AlphaFoldDB" id="A0A0B6ZSB5"/>
<organism evidence="1">
    <name type="scientific">Arion vulgaris</name>
    <dbReference type="NCBI Taxonomy" id="1028688"/>
    <lineage>
        <taxon>Eukaryota</taxon>
        <taxon>Metazoa</taxon>
        <taxon>Spiralia</taxon>
        <taxon>Lophotrochozoa</taxon>
        <taxon>Mollusca</taxon>
        <taxon>Gastropoda</taxon>
        <taxon>Heterobranchia</taxon>
        <taxon>Euthyneura</taxon>
        <taxon>Panpulmonata</taxon>
        <taxon>Eupulmonata</taxon>
        <taxon>Stylommatophora</taxon>
        <taxon>Helicina</taxon>
        <taxon>Arionoidea</taxon>
        <taxon>Arionidae</taxon>
        <taxon>Arion</taxon>
    </lineage>
</organism>